<keyword evidence="7" id="KW-0511">Multifunctional enzyme</keyword>
<dbReference type="Proteomes" id="UP000588098">
    <property type="component" value="Unassembled WGS sequence"/>
</dbReference>
<dbReference type="InterPro" id="IPR020807">
    <property type="entry name" value="PKS_DH"/>
</dbReference>
<dbReference type="Gene3D" id="3.40.50.720">
    <property type="entry name" value="NAD(P)-binding Rossmann-like Domain"/>
    <property type="match status" value="3"/>
</dbReference>
<keyword evidence="15" id="KW-1185">Reference proteome</keyword>
<dbReference type="InterPro" id="IPR020806">
    <property type="entry name" value="PKS_PP-bd"/>
</dbReference>
<dbReference type="InterPro" id="IPR049551">
    <property type="entry name" value="PKS_DH_C"/>
</dbReference>
<dbReference type="Gene3D" id="3.40.366.10">
    <property type="entry name" value="Malonyl-Coenzyme A Acyl Carrier Protein, domain 2"/>
    <property type="match status" value="3"/>
</dbReference>
<dbReference type="SUPFAM" id="SSF51735">
    <property type="entry name" value="NAD(P)-binding Rossmann-fold domains"/>
    <property type="match status" value="7"/>
</dbReference>
<feature type="region of interest" description="N-terminal hotdog fold" evidence="9">
    <location>
        <begin position="2828"/>
        <end position="2955"/>
    </location>
</feature>
<dbReference type="FunFam" id="1.10.1200.10:FF:000007">
    <property type="entry name" value="Probable polyketide synthase pks17"/>
    <property type="match status" value="3"/>
</dbReference>
<evidence type="ECO:0000259" key="12">
    <source>
        <dbReference type="PROSITE" id="PS52004"/>
    </source>
</evidence>
<dbReference type="Pfam" id="PF21089">
    <property type="entry name" value="PKS_DH_N"/>
    <property type="match status" value="3"/>
</dbReference>
<evidence type="ECO:0000256" key="9">
    <source>
        <dbReference type="PROSITE-ProRule" id="PRU01363"/>
    </source>
</evidence>
<dbReference type="SUPFAM" id="SSF55048">
    <property type="entry name" value="Probable ACP-binding domain of malonyl-CoA ACP transacylase"/>
    <property type="match status" value="3"/>
</dbReference>
<dbReference type="InterPro" id="IPR020841">
    <property type="entry name" value="PKS_Beta-ketoAc_synthase_dom"/>
</dbReference>
<dbReference type="InterPro" id="IPR011032">
    <property type="entry name" value="GroES-like_sf"/>
</dbReference>
<dbReference type="InterPro" id="IPR036291">
    <property type="entry name" value="NAD(P)-bd_dom_sf"/>
</dbReference>
<dbReference type="Pfam" id="PF08659">
    <property type="entry name" value="KR"/>
    <property type="match status" value="3"/>
</dbReference>
<evidence type="ECO:0000256" key="8">
    <source>
        <dbReference type="ARBA" id="ARBA00023315"/>
    </source>
</evidence>
<feature type="active site" description="Proton acceptor; for dehydratase activity" evidence="9">
    <location>
        <position position="1050"/>
    </location>
</feature>
<dbReference type="GO" id="GO:0004315">
    <property type="term" value="F:3-oxoacyl-[acyl-carrier-protein] synthase activity"/>
    <property type="evidence" value="ECO:0007669"/>
    <property type="project" value="InterPro"/>
</dbReference>
<dbReference type="Pfam" id="PF08990">
    <property type="entry name" value="Docking"/>
    <property type="match status" value="1"/>
</dbReference>
<dbReference type="CDD" id="cd00833">
    <property type="entry name" value="PKS"/>
    <property type="match status" value="3"/>
</dbReference>
<dbReference type="PANTHER" id="PTHR43775">
    <property type="entry name" value="FATTY ACID SYNTHASE"/>
    <property type="match status" value="1"/>
</dbReference>
<dbReference type="SUPFAM" id="SSF53901">
    <property type="entry name" value="Thiolase-like"/>
    <property type="match status" value="3"/>
</dbReference>
<dbReference type="CDD" id="cd05195">
    <property type="entry name" value="enoyl_red"/>
    <property type="match status" value="1"/>
</dbReference>
<dbReference type="Gene3D" id="3.10.129.110">
    <property type="entry name" value="Polyketide synthase dehydratase"/>
    <property type="match status" value="3"/>
</dbReference>
<keyword evidence="4" id="KW-0597">Phosphoprotein</keyword>
<dbReference type="SMART" id="SM00829">
    <property type="entry name" value="PKS_ER"/>
    <property type="match status" value="1"/>
</dbReference>
<dbReference type="InterPro" id="IPR049552">
    <property type="entry name" value="PKS_DH_N"/>
</dbReference>
<dbReference type="InterPro" id="IPR002364">
    <property type="entry name" value="Quin_OxRdtase/zeta-crystal_CS"/>
</dbReference>
<dbReference type="GO" id="GO:0016491">
    <property type="term" value="F:oxidoreductase activity"/>
    <property type="evidence" value="ECO:0007669"/>
    <property type="project" value="InterPro"/>
</dbReference>
<dbReference type="InterPro" id="IPR018201">
    <property type="entry name" value="Ketoacyl_synth_AS"/>
</dbReference>
<feature type="domain" description="PKS/mFAS DH" evidence="13">
    <location>
        <begin position="2828"/>
        <end position="3108"/>
    </location>
</feature>
<dbReference type="Pfam" id="PF14765">
    <property type="entry name" value="PS-DH"/>
    <property type="match status" value="3"/>
</dbReference>
<dbReference type="PANTHER" id="PTHR43775:SF51">
    <property type="entry name" value="INACTIVE PHENOLPHTHIOCEROL SYNTHESIS POLYKETIDE SYNTHASE TYPE I PKS1-RELATED"/>
    <property type="match status" value="1"/>
</dbReference>
<dbReference type="CDD" id="cd08956">
    <property type="entry name" value="KR_3_FAS_SDR_x"/>
    <property type="match status" value="3"/>
</dbReference>
<dbReference type="InterPro" id="IPR014030">
    <property type="entry name" value="Ketoacyl_synth_N"/>
</dbReference>
<dbReference type="Gene3D" id="3.90.180.10">
    <property type="entry name" value="Medium-chain alcohol dehydrogenases, catalytic domain"/>
    <property type="match status" value="1"/>
</dbReference>
<dbReference type="InterPro" id="IPR050091">
    <property type="entry name" value="PKS_NRPS_Biosynth_Enz"/>
</dbReference>
<dbReference type="Gene3D" id="3.40.47.10">
    <property type="match status" value="3"/>
</dbReference>
<dbReference type="InterPro" id="IPR009081">
    <property type="entry name" value="PP-bd_ACP"/>
</dbReference>
<dbReference type="InterPro" id="IPR055123">
    <property type="entry name" value="SpnB-like_Rossmann"/>
</dbReference>
<dbReference type="SMART" id="SM01294">
    <property type="entry name" value="PKS_PP_betabranch"/>
    <property type="match status" value="3"/>
</dbReference>
<dbReference type="EMBL" id="JACHJL010000020">
    <property type="protein sequence ID" value="MBB5939068.1"/>
    <property type="molecule type" value="Genomic_DNA"/>
</dbReference>
<dbReference type="SUPFAM" id="SSF47336">
    <property type="entry name" value="ACP-like"/>
    <property type="match status" value="3"/>
</dbReference>
<evidence type="ECO:0000256" key="7">
    <source>
        <dbReference type="ARBA" id="ARBA00023268"/>
    </source>
</evidence>
<dbReference type="PROSITE" id="PS52019">
    <property type="entry name" value="PKS_MFAS_DH"/>
    <property type="match status" value="3"/>
</dbReference>
<evidence type="ECO:0000259" key="13">
    <source>
        <dbReference type="PROSITE" id="PS52019"/>
    </source>
</evidence>
<comment type="pathway">
    <text evidence="2">Antibiotic biosynthesis.</text>
</comment>
<comment type="cofactor">
    <cofactor evidence="1">
        <name>pantetheine 4'-phosphate</name>
        <dbReference type="ChEBI" id="CHEBI:47942"/>
    </cofactor>
</comment>
<dbReference type="InterPro" id="IPR042104">
    <property type="entry name" value="PKS_dehydratase_sf"/>
</dbReference>
<accession>A0A7W9QF13</accession>
<proteinExistence type="predicted"/>
<feature type="region of interest" description="N-terminal hotdog fold" evidence="9">
    <location>
        <begin position="4592"/>
        <end position="4712"/>
    </location>
</feature>
<feature type="domain" description="PKS/mFAS DH" evidence="13">
    <location>
        <begin position="1018"/>
        <end position="1303"/>
    </location>
</feature>
<evidence type="ECO:0000313" key="14">
    <source>
        <dbReference type="EMBL" id="MBB5939068.1"/>
    </source>
</evidence>
<evidence type="ECO:0000256" key="3">
    <source>
        <dbReference type="ARBA" id="ARBA00022450"/>
    </source>
</evidence>
<dbReference type="SMART" id="SM00822">
    <property type="entry name" value="PKS_KR"/>
    <property type="match status" value="3"/>
</dbReference>
<feature type="active site" description="Proton donor; for dehydratase activity" evidence="9">
    <location>
        <position position="4792"/>
    </location>
</feature>
<feature type="domain" description="Ketosynthase family 3 (KS3)" evidence="12">
    <location>
        <begin position="3697"/>
        <end position="4120"/>
    </location>
</feature>
<dbReference type="Gene3D" id="3.40.50.11460">
    <property type="match status" value="2"/>
</dbReference>
<dbReference type="SMART" id="SM00826">
    <property type="entry name" value="PKS_DH"/>
    <property type="match status" value="3"/>
</dbReference>
<dbReference type="InterPro" id="IPR020843">
    <property type="entry name" value="ER"/>
</dbReference>
<feature type="compositionally biased region" description="Gly residues" evidence="10">
    <location>
        <begin position="1501"/>
        <end position="1541"/>
    </location>
</feature>
<feature type="active site" description="Proton acceptor; for dehydratase activity" evidence="9">
    <location>
        <position position="4624"/>
    </location>
</feature>
<feature type="active site" description="Proton donor; for dehydratase activity" evidence="9">
    <location>
        <position position="1226"/>
    </location>
</feature>
<feature type="domain" description="Ketosynthase family 3 (KS3)" evidence="12">
    <location>
        <begin position="1929"/>
        <end position="2357"/>
    </location>
</feature>
<feature type="domain" description="Carrier" evidence="11">
    <location>
        <begin position="5687"/>
        <end position="5762"/>
    </location>
</feature>
<dbReference type="GO" id="GO:0033068">
    <property type="term" value="P:macrolide biosynthetic process"/>
    <property type="evidence" value="ECO:0007669"/>
    <property type="project" value="UniProtKB-ARBA"/>
</dbReference>
<sequence>MPTARQGWSVLEARRNSNQDSRNSTGKNNSGKKTMKRPFWPPMWTIWSGSLSLETTIRDNAETVELTMSTSADKIVDALRASLLENKRLQRKNQQLVAASTEPIAIIGMSCRLPGGVFGPDQLWDLVADGRDAISGFPSDRGWDLEGLHGTGNNASATAEGGFLTGAGEFDAGFFGISPREALAMDPQQRLLLETSWEALEHAGIDPLSLAGGQVGVFAGASPSGYVEVADRSGDDVAGHLITGGSQSVISGRVAYTLGLQGPAMTVDTACSSSLVALHLAVQALRSEECSMALVGGTAVMATPDTFVGFSQQGGLAADGRCKAFADSADGTGWAEGSGVLVVQRLSDARRDGRRVLAVVRSSAVNQDGASNGLTAPNGPAQQRVIRQALVNGGLSTADVDVVEGHGTGTVLGDPIEAQALLATYGQGRPDERPLWLGSLKSNIGHAQAAAGVAGVIKMVMALRHGVLPPTLHVDAPSAKVDWSRGAVRLLTESTAWPETDRPRRAGVSSFGVSGTNAHVILEAVAETGTANENEPEAEPDLVLAPPVVRGAVPWVLSGKTAEAVRGQAARLLDWAEVNPGLESVDVGRSLVTSRALFDHRVVVTGGDRAELLAGLRAVVAGEPVAQVVQGAVAGSTDAGVVFVFPGQGGQWVGMARELMDVSPVFAAAMAECAEALGSFVEWSLWDVLGDEVALGRVEVVQPVLWAVMVSLAKLWRSCGVVPVAVVGHSQGEIAALCVAGGLSLSDGARVVALRSRAIADTLAGGGGGMAAVALPVDRVVVLVERWGGRLSLAAVNGPLSVVVSGDVVALRELVAECEADGVRARMIAVDYASHSAQVEEIRDRLLEELASVRPQAQSVPVYSSVTGGLLDAATADAAYWVRNLRETVRFEEVTQALIANGYRAWLEVGPHPVLTAAVQETLDEAGEAGVVMGTLRRGEGGARRMVASLAELFVHGGHVSWEAVFAGVDIDAGSSAGPGFGSVVDLPTYAFQHERYWPDTPAGIGDVIGAGLASAGHPLLGAMISLPQSGGTLFTGRISLRSHPWLADHVVRGVAVFPGTGFVELAIRAGDAVGCDQVGELVLEAPLVMPAQGGCQIQLLLTEERPGHWTLAVHARPDTTDAWTRHATGVLTRRTTAVADASAFADLGSGWPPTRAKAIDTSGMYSPEADFDTGSGAGPDVFYGPVFQGLTQAWRQGDRVWAEVALPESRPSESGPFGIHPALLDSVLHAAMLTGSDASEPVRLPFTFTDVVLWASGATRVRVCLTRTGEDDVSVVVADDTGSPVLSIGSLLTRPLPEGDFTAGLQDTAVLAPRWIDVDAAPSSSVPSAGDWAVVGQDTAYPNLDALITALDGGTPVPRTVLLAVPHHPDAAPAVVPGLAHQVTVWTLEQLQRWLGEPRLGDTRLAVVTKAAVTTGEDDPVLDLPAAAVWGLVRSAQSENPDRITLIDLETYDDLGPDLAAPLRAVATGEPQVAVRGTALRVPRLIRHAVALPGPPDGTGTDGTGTDGTGTDGTGTGGTGTGGTGTDGTGTDGTGTGGTRPDGFGTDETASSGTVLITGGTGGLGGLTARHLVRAYGVRHLLLVSRGGERSDGAAELVAELTGLGAQVTVAACDVTDRKALAGVLATVPAEHPLSGVVHTAGVLDDGVIGSLTADRVDRVLAPKVDASWHLHELTRELDLSLFVVFSSLSGLLGSPGQGNYAAGNVFADTVVQWRRQLGLPALSMAWGAWTPDIGLTGTLSEIDLRRMSGTGMPPLAVAQGLDLFDQAIRSDEAVLGLTRLDLVALRGQADLPPVLRSLVPGGVARPSVGDDRQDPDSFTRRWAGIPAKDRPGTLMDLIRAHVAAVLGHSSAAQIDTSQAFKTLGFDSLTAVELRNRLAGLTGLRLPATLVFDYPTIDALAGHVAGLLGDAPAEAGQPSLPPVVSVTDDPIVIVGMACRFPGDVSGPDDLWRLVADGRDAVSDFPADRGWDLDELYGPDGPGSGSGASVTAKGGFLAGVGEFDAGFFGISPREAVATDPQQRLLLETSWEALEHAGIAPASIAGSSVGVFVGAFESGYTQVASRSIDDVAGHLVTGGSQSVLSGRVAYTLGLHGPAVTVDTACSSSLVALHWAGQALRSGECSMALVGGVTVMATADAFVGFSVQGGLAADGRCKAFADGADGTGWSEGAGVLVVQRLSDARREGRRVLAVVRSSAVNQDGASNGLTAPNGPAQQRVIRQALAGAGLSAAEVDVVEAHGTGTVLGDPIEAQALIAAYGQDRPAGHPLLLGSLKSNLGHTQAAAGVAGVIKMVMAMRHGVLPRTLHVDAPSSKVDWSEDVVRLLTETTSWPETGRPRRVGVSSFGVSGTNAHVILEAPEAADLGETDTGLVPAPVSGTEVAVPWVVSGKSPDAVRAQAARLAAWAEAAPDLDVRDAALSLAVTRSVFDHRTAVAGAGREELLAGLRAVAEGTPTAQVFQGSGPLSGGVGVLFSGQGAQRLGMGRRLYESSAVFAGALDVVVAELELHVGRSLTEVMWGGDAGLLEGTGWAQPALFAVEVALFRVVESWGVVVDYVLGHSVGEIAAAYVSGVLSLGDACRLVVARGGLMQALPAGGAMVAVEAGEDEVAGLLSAGVSIAAVNSPGSLVLAGAEGEVTRIAEGFAGRGRRTNRLRVSHAFHSPLMEPMLAEFEQVLGTLVWGAPRIAVVSALTGELVDAEVFSAPAYWVRQVREAVRFADGVRRLESLGVRTLIEVGPNGALAAMAQHTCTDEVAAVALLRGDDQPEDTALAAGAARLFARGVPLAWDQYFAGAQRTTLPTYAFQRQRYWPEAAGGVGDVVGAGLAAAEHPLLGAMVALPDSGGMLFTGKLSLHTHPWLADHVVRGSVVFPGTGFVELAVRAGDTVGCGQVSELVLEAPLVLPAQGGCQIQIVLTEQKQQQPREQGRWTVAVHARPDGGDIWTRHATGVLTSADSTLDTTVYDALSATWPPAGASTVDISGMYADEGDVVYGPVFQGLTRVFTQGNRVWAEAELPEVQAESAKAFGIHPALLDAVVQAVRFAELEPADSALLPFMFGEVVLRASAATRVRVCLTRIGTNEVSIAVADGSGTPVLSIGSLSMRPLPEAALGSGSQDALVLVPHWTDREFGPVARTDDWTVLGADPDSADYVNHVNHADWDALVSGLGTEPSLPGCVVLVVPHTFAPESFVTGAHEITGWVLEQLQRRLADRRFDGTRLIVVTRGAVTTKEDDPITDLPGAAVWGLVRSAQSENPDRIILADLEPGAALDLDTLARAVGTGEPQLALRGGGVRVPRLLRHTSTSTSAPASSTTGVVTDTVTVGRPVLVTGGTGGLGGLVALHLVRAYGVRSLVLASRQGEHAHGASDLATELAEWGARVTVVACDVSDREALAGLLAEHPVSGVVHTAGVVDDGVIGSLTGERIDAVLAPKADATWLLHELTRSMDLSLFVVFSSLAGLLGGPGQGNYAAGNVFADAVVQWRRQAGLPGVSMVWGPWTPEAGLTGALAAADLERLRASGMPPMPVAQGLDLFDRALTAGEPVVALTRLEPAVLRTRDDLGPMLRSLVPTAVARPAAGDDRHHPDSFARRWTAIPAEDRTRFLHDLLRGHVAQALGHLSPQQIDQSQAFRALGFDSLTAVELRNRLATVTGLRLPATLVFDYPTITELAGHMATLLGDASAGIGSGVGTGALNLPPVVSVTDDPIVIVGMACRFPGDVSNADQLWGLVAEGRDAVSAFPTDRGWDLDELFGAGAGASVTGHGGFLAGVGEFDAGFFGISPREAVATDPQQRLLLETSWEALEHAGIAPASLTGTPVGVFVGAFPSGYAEMAGRSGDDVAGHLITGGSQSVVSGRVAYTLGLQGPAMTVDTACSSSLVALHLAAQALRSGECTMALAGGVTVMATPDTFVGFTQQGGMAADGRCKAFADAADGTGWSEGAGVLVVQRLSDARREGRRVLAVVRSSAVNQDGASNGLTAPNGPAQQRVIRQALAGAGLSAAEVDVVEGHGTGTVLGDPIEAQALLATYGQGRPEDRPLWLGSLKSNLGHTQAAAGVAGIIKMVMAMRHGVLPPTLHVDAPSSKVDWTQGTVRLLTEATPWPETGRPRRAGVSAFGVSGTNAHVILEAPAETAAEDETAEADPASGLVRAVVPWVLSGRTADAVRGQAARLLDLASADLGLDVLDTGWSLAATRSVFEHRAVVTGADRDELLAGLRALVTDTPATQVVQGQAPVSGGVGVLFSGQGAQRLGMGRRLYVRSAVFAEALDAVAAELDLHVDRSLTEVMWGDDAGLLEATGWAQPALFAVEVALFRVVESWGVVPDYVLGHSVGEVAAAYVSGVLSLADACRLVVARGRLMQALPAGGAMVAVQGAEDEFTDVLSDRVSVAAVNGPDSVVLAGDETEVLEIAEMFGAMGRRTSRLRVSHAFHSSLMEPMLAEFEQVLGTLVWGAPRIAVVSALTGELVDAEVFSAPAYWVRQVRETVRFADGVRRLESLGVRTLIEAGPGGVLAAMAQQTCTEAVTAVALLRGDDHPEDTALVEAAARLFTVGAPLTWEPLFAGAGARWVELPTYAFQRRRYWPTIPTTVGDVAAAGLRPAEHPFLGAMVALPESGGTLLTGKLSLHTHPWLADHVVQGKVVFPGTGFVELAVRAGDAVGCDRVVELVLETPLVLSSQGGCQIQVVLTEREQGWAVAVHACPDGGETWTRHASGVLTDSGTHGTTTAGDGTVFDGAWPPDGASAVDTSGIYGSGADTDLAYGPAFQGLTRAWTQGDRVWAEVELPEPQRAGAGAFGVHPALLDAVLHAATFAGLAPAESARLPFMFTEVELTASGATRVRVCLTRTGADEVSVAVADRTGAPVLSIGSLLVRQLPAGTLGVDAQDTVVLTPHWTDVSATDRTPLTDDWTTVGPSADYADLAALSSAVEYGMPVPRSVVLVVPRTCESGSGFVVGRVHEVTGWVLEQVQGWLGAVRLVDSRLVVVTRGAVTVGGGDVVTDLPGAAVWGLVRSAQSENPDRIVLVDLDSVSDVDAGAGAGSGVGVGSGSGVDLVVVAGAVACGESQVVVRGGVVRVLRLVEGVGVGVGGLVPPVGGLWRLESVVGGSLEGLSLVAVPGLAGVLGVGEVRVGVRAAGVNFRDVLSALGMYPGDAGLLGGEVAGVVLEVGSGVSRVGVGDRVLGMVSGGFGPVVVADERLVVGVPEGWSFVEAAGVPIAFLTAYYGLVDLAGVVSGESLLVHAGAGGVGMAAIQLARHFGLEVFATASESKWGVLRSLGVDGDRIGSSRSLGFEERFLGVSGGRGVDVVLNSLAGEFVDASLRVLADRGRFIEMGKTDVRSVDDVQAVRPGVGYQAFDLIDAGPERIGEMLGELMVLFEAGVLCPLPVVSSDVRQARGVFRLMSQARHTGKLVLTMPGVVDSAGTVVVTGGTGGLGSVVARHLVRVHGVRHVVLVSRRGAQAEGAAELVEDLTELGARATVVACDVSDRSAVAALLAAVPDEHPITGVVHTAGVLDDGVIGSLTGERLDRVLAPKVDATWHLHDLTREKELSFFVVFSSLAGLLGGPGQANYAAGNVFADTLVQWRRQEGLPGVSMAWGSWTTEVGLTGTLSDLDLERMAGAGMLPLSVTQGLDLFDQALLADRAVVGLTRWRGAAGLPMANRSSDVGGGRFRRNGSRHEQPGSGNSFTQRWAAVPVDERAGFLLELVRGHAAAVLGHASPDAIGGGQVFRDLGFDSLTAVELRNRLATATGLSLPATLVFDHPTPGRVVTYLHEQIKTDEPSPTETVLTYLNNLKATLHAVAADAADRDRIAERLREILDLCGESEKTDLDDVATATDEDLFAFVDQGID</sequence>
<dbReference type="PROSITE" id="PS52004">
    <property type="entry name" value="KS3_2"/>
    <property type="match status" value="3"/>
</dbReference>
<dbReference type="Gene3D" id="1.10.1200.10">
    <property type="entry name" value="ACP-like"/>
    <property type="match status" value="3"/>
</dbReference>
<dbReference type="GO" id="GO:0008270">
    <property type="term" value="F:zinc ion binding"/>
    <property type="evidence" value="ECO:0007669"/>
    <property type="project" value="InterPro"/>
</dbReference>
<feature type="active site" description="Proton acceptor; for dehydratase activity" evidence="9">
    <location>
        <position position="2860"/>
    </location>
</feature>
<gene>
    <name evidence="14" type="ORF">FHS42_006160</name>
</gene>
<dbReference type="PROSITE" id="PS00606">
    <property type="entry name" value="KS3_1"/>
    <property type="match status" value="3"/>
</dbReference>
<name>A0A7W9QF13_9ACTN</name>
<dbReference type="FunFam" id="3.40.50.720:FF:000209">
    <property type="entry name" value="Polyketide synthase Pks12"/>
    <property type="match status" value="1"/>
</dbReference>
<evidence type="ECO:0000259" key="11">
    <source>
        <dbReference type="PROSITE" id="PS50075"/>
    </source>
</evidence>
<dbReference type="Pfam" id="PF22953">
    <property type="entry name" value="SpnB_Rossmann"/>
    <property type="match status" value="3"/>
</dbReference>
<reference evidence="14 15" key="1">
    <citation type="submission" date="2020-08" db="EMBL/GenBank/DDBJ databases">
        <title>Genomic Encyclopedia of Type Strains, Phase III (KMG-III): the genomes of soil and plant-associated and newly described type strains.</title>
        <authorList>
            <person name="Whitman W."/>
        </authorList>
    </citation>
    <scope>NUCLEOTIDE SEQUENCE [LARGE SCALE GENOMIC DNA]</scope>
    <source>
        <strain evidence="14 15">CECT 8305</strain>
    </source>
</reference>
<feature type="region of interest" description="C-terminal hotdog fold" evidence="9">
    <location>
        <begin position="2972"/>
        <end position="3108"/>
    </location>
</feature>
<evidence type="ECO:0000313" key="15">
    <source>
        <dbReference type="Proteomes" id="UP000588098"/>
    </source>
</evidence>
<keyword evidence="5 14" id="KW-0808">Transferase</keyword>
<feature type="region of interest" description="Disordered" evidence="10">
    <location>
        <begin position="1"/>
        <end position="37"/>
    </location>
</feature>
<dbReference type="GO" id="GO:0006633">
    <property type="term" value="P:fatty acid biosynthetic process"/>
    <property type="evidence" value="ECO:0007669"/>
    <property type="project" value="InterPro"/>
</dbReference>
<dbReference type="InterPro" id="IPR014031">
    <property type="entry name" value="Ketoacyl_synth_C"/>
</dbReference>
<dbReference type="InterPro" id="IPR014043">
    <property type="entry name" value="Acyl_transferase_dom"/>
</dbReference>
<dbReference type="InterPro" id="IPR016035">
    <property type="entry name" value="Acyl_Trfase/lysoPLipase"/>
</dbReference>
<feature type="region of interest" description="Disordered" evidence="10">
    <location>
        <begin position="1491"/>
        <end position="1555"/>
    </location>
</feature>
<feature type="region of interest" description="N-terminal hotdog fold" evidence="9">
    <location>
        <begin position="1018"/>
        <end position="1139"/>
    </location>
</feature>
<dbReference type="Pfam" id="PF13602">
    <property type="entry name" value="ADH_zinc_N_2"/>
    <property type="match status" value="1"/>
</dbReference>
<feature type="compositionally biased region" description="Low complexity" evidence="10">
    <location>
        <begin position="1542"/>
        <end position="1555"/>
    </location>
</feature>
<dbReference type="SUPFAM" id="SSF52151">
    <property type="entry name" value="FabD/lysophospholipase-like"/>
    <property type="match status" value="3"/>
</dbReference>
<comment type="caution">
    <text evidence="14">The sequence shown here is derived from an EMBL/GenBank/DDBJ whole genome shotgun (WGS) entry which is preliminary data.</text>
</comment>
<dbReference type="Pfam" id="PF00698">
    <property type="entry name" value="Acyl_transf_1"/>
    <property type="match status" value="3"/>
</dbReference>
<organism evidence="14 15">
    <name type="scientific">Streptomyces zagrosensis</name>
    <dbReference type="NCBI Taxonomy" id="1042984"/>
    <lineage>
        <taxon>Bacteria</taxon>
        <taxon>Bacillati</taxon>
        <taxon>Actinomycetota</taxon>
        <taxon>Actinomycetes</taxon>
        <taxon>Kitasatosporales</taxon>
        <taxon>Streptomycetaceae</taxon>
        <taxon>Streptomyces</taxon>
    </lineage>
</organism>
<feature type="region of interest" description="C-terminal hotdog fold" evidence="9">
    <location>
        <begin position="1157"/>
        <end position="1303"/>
    </location>
</feature>
<keyword evidence="3" id="KW-0596">Phosphopantetheine</keyword>
<evidence type="ECO:0000256" key="5">
    <source>
        <dbReference type="ARBA" id="ARBA00022679"/>
    </source>
</evidence>
<dbReference type="SUPFAM" id="SSF50129">
    <property type="entry name" value="GroES-like"/>
    <property type="match status" value="1"/>
</dbReference>
<dbReference type="InterPro" id="IPR013154">
    <property type="entry name" value="ADH-like_N"/>
</dbReference>
<dbReference type="SMART" id="SM00827">
    <property type="entry name" value="PKS_AT"/>
    <property type="match status" value="3"/>
</dbReference>
<dbReference type="Pfam" id="PF00550">
    <property type="entry name" value="PP-binding"/>
    <property type="match status" value="3"/>
</dbReference>
<feature type="domain" description="Carrier" evidence="11">
    <location>
        <begin position="1834"/>
        <end position="1909"/>
    </location>
</feature>
<dbReference type="PROSITE" id="PS50075">
    <property type="entry name" value="CARRIER"/>
    <property type="match status" value="3"/>
</dbReference>
<dbReference type="InterPro" id="IPR001227">
    <property type="entry name" value="Ac_transferase_dom_sf"/>
</dbReference>
<dbReference type="Pfam" id="PF08240">
    <property type="entry name" value="ADH_N"/>
    <property type="match status" value="1"/>
</dbReference>
<dbReference type="PROSITE" id="PS00012">
    <property type="entry name" value="PHOSPHOPANTETHEINE"/>
    <property type="match status" value="3"/>
</dbReference>
<keyword evidence="6" id="KW-0045">Antibiotic biosynthesis</keyword>
<dbReference type="InterPro" id="IPR057326">
    <property type="entry name" value="KR_dom"/>
</dbReference>
<dbReference type="Pfam" id="PF00109">
    <property type="entry name" value="ketoacyl-synt"/>
    <property type="match status" value="3"/>
</dbReference>
<evidence type="ECO:0000256" key="10">
    <source>
        <dbReference type="SAM" id="MobiDB-lite"/>
    </source>
</evidence>
<feature type="domain" description="Ketosynthase family 3 (KS3)" evidence="12">
    <location>
        <begin position="101"/>
        <end position="524"/>
    </location>
</feature>
<keyword evidence="8" id="KW-0012">Acyltransferase</keyword>
<dbReference type="InterPro" id="IPR032821">
    <property type="entry name" value="PKS_assoc"/>
</dbReference>
<evidence type="ECO:0000256" key="2">
    <source>
        <dbReference type="ARBA" id="ARBA00004792"/>
    </source>
</evidence>
<dbReference type="InterPro" id="IPR049900">
    <property type="entry name" value="PKS_mFAS_DH"/>
</dbReference>
<feature type="compositionally biased region" description="Polar residues" evidence="10">
    <location>
        <begin position="18"/>
        <end position="32"/>
    </location>
</feature>
<dbReference type="GO" id="GO:0031177">
    <property type="term" value="F:phosphopantetheine binding"/>
    <property type="evidence" value="ECO:0007669"/>
    <property type="project" value="InterPro"/>
</dbReference>
<dbReference type="Gene3D" id="3.30.70.3290">
    <property type="match status" value="3"/>
</dbReference>
<dbReference type="Pfam" id="PF16197">
    <property type="entry name" value="KAsynt_C_assoc"/>
    <property type="match status" value="3"/>
</dbReference>
<dbReference type="SMART" id="SM00825">
    <property type="entry name" value="PKS_KS"/>
    <property type="match status" value="3"/>
</dbReference>
<dbReference type="PROSITE" id="PS01162">
    <property type="entry name" value="QOR_ZETA_CRYSTAL"/>
    <property type="match status" value="1"/>
</dbReference>
<dbReference type="SMART" id="SM00823">
    <property type="entry name" value="PKS_PP"/>
    <property type="match status" value="3"/>
</dbReference>
<dbReference type="InterPro" id="IPR006162">
    <property type="entry name" value="Ppantetheine_attach_site"/>
</dbReference>
<feature type="region of interest" description="C-terminal hotdog fold" evidence="9">
    <location>
        <begin position="4731"/>
        <end position="4869"/>
    </location>
</feature>
<feature type="domain" description="Carrier" evidence="11">
    <location>
        <begin position="3596"/>
        <end position="3671"/>
    </location>
</feature>
<protein>
    <submittedName>
        <fullName evidence="14">Acyl transferase domain-containing protein/D-arabinose 1-dehydrogenase-like Zn-dependent alcohol dehydrogenase/acyl carrier protein</fullName>
    </submittedName>
</protein>
<dbReference type="InterPro" id="IPR016039">
    <property type="entry name" value="Thiolase-like"/>
</dbReference>
<evidence type="ECO:0000256" key="1">
    <source>
        <dbReference type="ARBA" id="ARBA00001957"/>
    </source>
</evidence>
<feature type="active site" description="Proton donor; for dehydratase activity" evidence="9">
    <location>
        <position position="3031"/>
    </location>
</feature>
<dbReference type="FunFam" id="3.40.47.10:FF:000019">
    <property type="entry name" value="Polyketide synthase type I"/>
    <property type="match status" value="3"/>
</dbReference>
<dbReference type="InterPro" id="IPR013968">
    <property type="entry name" value="PKS_KR"/>
</dbReference>
<dbReference type="FunFam" id="3.40.366.10:FF:000002">
    <property type="entry name" value="Probable polyketide synthase 2"/>
    <property type="match status" value="2"/>
</dbReference>
<dbReference type="InterPro" id="IPR015083">
    <property type="entry name" value="NorB/c/GfsB-D-like_docking"/>
</dbReference>
<feature type="region of interest" description="Disordered" evidence="10">
    <location>
        <begin position="5648"/>
        <end position="5674"/>
    </location>
</feature>
<dbReference type="GO" id="GO:0004312">
    <property type="term" value="F:fatty acid synthase activity"/>
    <property type="evidence" value="ECO:0007669"/>
    <property type="project" value="TreeGrafter"/>
</dbReference>
<dbReference type="InterPro" id="IPR016036">
    <property type="entry name" value="Malonyl_transacylase_ACP-bd"/>
</dbReference>
<dbReference type="Pfam" id="PF02801">
    <property type="entry name" value="Ketoacyl-synt_C"/>
    <property type="match status" value="3"/>
</dbReference>
<feature type="domain" description="PKS/mFAS DH" evidence="13">
    <location>
        <begin position="4592"/>
        <end position="4869"/>
    </location>
</feature>
<evidence type="ECO:0000256" key="6">
    <source>
        <dbReference type="ARBA" id="ARBA00023194"/>
    </source>
</evidence>
<evidence type="ECO:0000256" key="4">
    <source>
        <dbReference type="ARBA" id="ARBA00022553"/>
    </source>
</evidence>
<dbReference type="InterPro" id="IPR036736">
    <property type="entry name" value="ACP-like_sf"/>
</dbReference>